<feature type="domain" description="Peptidase M16 N-terminal" evidence="4">
    <location>
        <begin position="12"/>
        <end position="159"/>
    </location>
</feature>
<evidence type="ECO:0000259" key="4">
    <source>
        <dbReference type="Pfam" id="PF00675"/>
    </source>
</evidence>
<evidence type="ECO:0000313" key="7">
    <source>
        <dbReference type="Proteomes" id="UP000722336"/>
    </source>
</evidence>
<proteinExistence type="inferred from homology"/>
<feature type="coiled-coil region" evidence="3">
    <location>
        <begin position="311"/>
        <end position="338"/>
    </location>
</feature>
<comment type="caution">
    <text evidence="6">The sequence shown here is derived from an EMBL/GenBank/DDBJ whole genome shotgun (WGS) entry which is preliminary data.</text>
</comment>
<accession>A0ABS6SFX3</accession>
<evidence type="ECO:0000256" key="3">
    <source>
        <dbReference type="SAM" id="Coils"/>
    </source>
</evidence>
<protein>
    <submittedName>
        <fullName evidence="6">Insulinase family protein</fullName>
    </submittedName>
</protein>
<keyword evidence="2" id="KW-0645">Protease</keyword>
<feature type="domain" description="Peptidase M16 C-terminal" evidence="5">
    <location>
        <begin position="166"/>
        <end position="335"/>
    </location>
</feature>
<dbReference type="RefSeq" id="WP_218446134.1">
    <property type="nucleotide sequence ID" value="NZ_JAGSPA010000003.1"/>
</dbReference>
<evidence type="ECO:0000256" key="1">
    <source>
        <dbReference type="ARBA" id="ARBA00007261"/>
    </source>
</evidence>
<keyword evidence="3" id="KW-0175">Coiled coil</keyword>
<comment type="similarity">
    <text evidence="1">Belongs to the peptidase M16 family.</text>
</comment>
<dbReference type="Proteomes" id="UP000722336">
    <property type="component" value="Unassembled WGS sequence"/>
</dbReference>
<dbReference type="InterPro" id="IPR011765">
    <property type="entry name" value="Pept_M16_N"/>
</dbReference>
<evidence type="ECO:0000313" key="6">
    <source>
        <dbReference type="EMBL" id="MBV7257315.1"/>
    </source>
</evidence>
<keyword evidence="7" id="KW-1185">Reference proteome</keyword>
<reference evidence="6 7" key="1">
    <citation type="submission" date="2021-04" db="EMBL/GenBank/DDBJ databases">
        <authorList>
            <person name="Pira H."/>
            <person name="Risdian C."/>
            <person name="Wink J."/>
        </authorList>
    </citation>
    <scope>NUCLEOTIDE SEQUENCE [LARGE SCALE GENOMIC DNA]</scope>
    <source>
        <strain evidence="6 7">WHA3</strain>
    </source>
</reference>
<dbReference type="Pfam" id="PF05193">
    <property type="entry name" value="Peptidase_M16_C"/>
    <property type="match status" value="1"/>
</dbReference>
<keyword evidence="2" id="KW-0482">Metalloprotease</keyword>
<gene>
    <name evidence="6" type="ORF">KCG44_11020</name>
</gene>
<dbReference type="EMBL" id="JAGSPA010000003">
    <property type="protein sequence ID" value="MBV7257315.1"/>
    <property type="molecule type" value="Genomic_DNA"/>
</dbReference>
<evidence type="ECO:0000259" key="5">
    <source>
        <dbReference type="Pfam" id="PF05193"/>
    </source>
</evidence>
<dbReference type="InterPro" id="IPR050361">
    <property type="entry name" value="MPP/UQCRC_Complex"/>
</dbReference>
<dbReference type="InterPro" id="IPR007863">
    <property type="entry name" value="Peptidase_M16_C"/>
</dbReference>
<keyword evidence="2" id="KW-0378">Hydrolase</keyword>
<evidence type="ECO:0000256" key="2">
    <source>
        <dbReference type="ARBA" id="ARBA00023049"/>
    </source>
</evidence>
<dbReference type="PANTHER" id="PTHR11851">
    <property type="entry name" value="METALLOPROTEASE"/>
    <property type="match status" value="1"/>
</dbReference>
<name>A0ABS6SFX3_9SPHN</name>
<organism evidence="6 7">
    <name type="scientific">Pacificimonas pallii</name>
    <dbReference type="NCBI Taxonomy" id="2827236"/>
    <lineage>
        <taxon>Bacteria</taxon>
        <taxon>Pseudomonadati</taxon>
        <taxon>Pseudomonadota</taxon>
        <taxon>Alphaproteobacteria</taxon>
        <taxon>Sphingomonadales</taxon>
        <taxon>Sphingosinicellaceae</taxon>
        <taxon>Pacificimonas</taxon>
    </lineage>
</organism>
<dbReference type="PANTHER" id="PTHR11851:SF49">
    <property type="entry name" value="MITOCHONDRIAL-PROCESSING PEPTIDASE SUBUNIT ALPHA"/>
    <property type="match status" value="1"/>
</dbReference>
<sequence length="409" mass="43505">MQRLSTLSNGLRVVTREMPSVETVAVAVHSDVGSRHEKARENGLAHLFEHMLFKGAGGRSARQLAETIEDVGGDMNAMTGREGTVFSARLLAGDLPHGLSVIADMIRHPHFDPDELEREKQVVLQELGEVRDNAGDLIFDDLQEAAFPGQALGRSILGDETSISGLTRDDLTGWADRHYRPKSMLVVAAGKLSHDDVMAEAEARFGDMEGGTLPLSETARFHCGGMHRDRPTEQAHLTLGFAGPAVKAADLFAARLFGEAVGGGMSSRLFQELREERGLAYSVYASHAPFADGGLFTCYAATPRSEAEAALALMREVLAGAARDLEQAELDRARALAKSGLLMALESCEGQAGYVARQVLVHGRTVEPQDVVAQIDALTLDEVRAAGAAMLAGAPAMATIGAGKLKAAA</sequence>
<dbReference type="Pfam" id="PF00675">
    <property type="entry name" value="Peptidase_M16"/>
    <property type="match status" value="1"/>
</dbReference>